<feature type="signal peptide" evidence="2">
    <location>
        <begin position="1"/>
        <end position="22"/>
    </location>
</feature>
<reference evidence="3 6" key="3">
    <citation type="journal article" date="2017" name="Nat. Microbiol.">
        <title>Natural product diversity associated with the nematode symbionts Photorhabdus and Xenorhabdus.</title>
        <authorList>
            <person name="Tobias N.J."/>
            <person name="Wolff H."/>
            <person name="Djahanschiri B."/>
            <person name="Grundmann F."/>
            <person name="Kronenwerth M."/>
            <person name="Shi Y.M."/>
            <person name="Simonyi S."/>
            <person name="Grun P."/>
            <person name="Shapiro-Ilan D."/>
            <person name="Pidot S.J."/>
            <person name="Stinear T.P."/>
            <person name="Ebersberger I."/>
            <person name="Bode H.B."/>
        </authorList>
    </citation>
    <scope>NUCLEOTIDE SEQUENCE [LARGE SCALE GENOMIC DNA]</scope>
    <source>
        <strain evidence="3 6">DSM 16336</strain>
    </source>
</reference>
<feature type="compositionally biased region" description="Basic and acidic residues" evidence="1">
    <location>
        <begin position="50"/>
        <end position="64"/>
    </location>
</feature>
<protein>
    <submittedName>
        <fullName evidence="3">Collagen-like surface protein</fullName>
    </submittedName>
</protein>
<reference evidence="4" key="2">
    <citation type="submission" date="2016-12" db="EMBL/GenBank/DDBJ databases">
        <authorList>
            <person name="Song W.-J."/>
            <person name="Kurnit D.M."/>
        </authorList>
    </citation>
    <scope>NUCLEOTIDE SEQUENCE [LARGE SCALE GENOMIC DNA]</scope>
    <source>
        <strain evidence="4">HGB1681</strain>
    </source>
</reference>
<dbReference type="RefSeq" id="WP_280176134.1">
    <property type="nucleotide sequence ID" value="NZ_CAWNQC010000024.1"/>
</dbReference>
<sequence>MRLRTAIIILSVLSFPFSLLHAEPESKNNDVKNIDCTTLDGKPGQNGKDGIPDSHCKDGGKGGDGKYPGQAGGHGGNGADGGNGGDGGNGADGDYTKS</sequence>
<evidence type="ECO:0000313" key="4">
    <source>
        <dbReference type="EMBL" id="SIP71994.1"/>
    </source>
</evidence>
<dbReference type="EMBL" id="FTLG01000037">
    <property type="protein sequence ID" value="SIP71994.1"/>
    <property type="molecule type" value="Genomic_DNA"/>
</dbReference>
<feature type="region of interest" description="Disordered" evidence="1">
    <location>
        <begin position="23"/>
        <end position="98"/>
    </location>
</feature>
<feature type="compositionally biased region" description="Basic and acidic residues" evidence="1">
    <location>
        <begin position="23"/>
        <end position="33"/>
    </location>
</feature>
<evidence type="ECO:0000313" key="6">
    <source>
        <dbReference type="Proteomes" id="UP000224871"/>
    </source>
</evidence>
<keyword evidence="2" id="KW-0732">Signal</keyword>
<dbReference type="Proteomes" id="UP000196435">
    <property type="component" value="Unassembled WGS sequence"/>
</dbReference>
<name>A0A1N6MT93_9GAMM</name>
<dbReference type="AlphaFoldDB" id="A0A1N6MT93"/>
<organism evidence="4 5">
    <name type="scientific">Xenorhabdus innexi</name>
    <dbReference type="NCBI Taxonomy" id="290109"/>
    <lineage>
        <taxon>Bacteria</taxon>
        <taxon>Pseudomonadati</taxon>
        <taxon>Pseudomonadota</taxon>
        <taxon>Gammaproteobacteria</taxon>
        <taxon>Enterobacterales</taxon>
        <taxon>Morganellaceae</taxon>
        <taxon>Xenorhabdus</taxon>
    </lineage>
</organism>
<feature type="chain" id="PRO_5013383115" evidence="2">
    <location>
        <begin position="23"/>
        <end position="98"/>
    </location>
</feature>
<evidence type="ECO:0000256" key="2">
    <source>
        <dbReference type="SAM" id="SignalP"/>
    </source>
</evidence>
<dbReference type="EMBL" id="NIBU01000012">
    <property type="protein sequence ID" value="PHM36685.1"/>
    <property type="molecule type" value="Genomic_DNA"/>
</dbReference>
<feature type="compositionally biased region" description="Gly residues" evidence="1">
    <location>
        <begin position="70"/>
        <end position="91"/>
    </location>
</feature>
<accession>A0A1N6MT93</accession>
<evidence type="ECO:0000256" key="1">
    <source>
        <dbReference type="SAM" id="MobiDB-lite"/>
    </source>
</evidence>
<evidence type="ECO:0000313" key="3">
    <source>
        <dbReference type="EMBL" id="PHM36685.1"/>
    </source>
</evidence>
<evidence type="ECO:0000313" key="5">
    <source>
        <dbReference type="Proteomes" id="UP000196435"/>
    </source>
</evidence>
<dbReference type="Proteomes" id="UP000224871">
    <property type="component" value="Unassembled WGS sequence"/>
</dbReference>
<keyword evidence="6" id="KW-1185">Reference proteome</keyword>
<proteinExistence type="predicted"/>
<reference evidence="5" key="1">
    <citation type="submission" date="2016-12" db="EMBL/GenBank/DDBJ databases">
        <authorList>
            <person name="Gaudriault S."/>
        </authorList>
    </citation>
    <scope>NUCLEOTIDE SEQUENCE [LARGE SCALE GENOMIC DNA]</scope>
    <source>
        <strain evidence="5">HGB1681 (deposited as PTA-6826 in the American Type Culture Collection)</strain>
    </source>
</reference>
<gene>
    <name evidence="3" type="ORF">Xinn_01459</name>
    <name evidence="4" type="ORF">XIS1_1310007</name>
</gene>